<sequence>METIHVTFDELTTMASEQFSSGPGLQVLNPATSSSGLVPNHIPQQPCNQPTRNYWDHLFQPMFDEYFNPPTSVVSPVQVASTPRAIDLADSPVSTSIDQDAPSTSIPSTQEQELLGSRKVSVTSMILLDSSLNNIWKLNRLVKEKPMESP</sequence>
<reference evidence="2" key="1">
    <citation type="journal article" date="2022" name="Int. J. Mol. Sci.">
        <title>Draft Genome of Tanacetum Coccineum: Genomic Comparison of Closely Related Tanacetum-Family Plants.</title>
        <authorList>
            <person name="Yamashiro T."/>
            <person name="Shiraishi A."/>
            <person name="Nakayama K."/>
            <person name="Satake H."/>
        </authorList>
    </citation>
    <scope>NUCLEOTIDE SEQUENCE</scope>
</reference>
<dbReference type="Proteomes" id="UP001151760">
    <property type="component" value="Unassembled WGS sequence"/>
</dbReference>
<name>A0ABQ4WG17_9ASTR</name>
<proteinExistence type="predicted"/>
<evidence type="ECO:0000256" key="1">
    <source>
        <dbReference type="SAM" id="MobiDB-lite"/>
    </source>
</evidence>
<reference evidence="2" key="2">
    <citation type="submission" date="2022-01" db="EMBL/GenBank/DDBJ databases">
        <authorList>
            <person name="Yamashiro T."/>
            <person name="Shiraishi A."/>
            <person name="Satake H."/>
            <person name="Nakayama K."/>
        </authorList>
    </citation>
    <scope>NUCLEOTIDE SEQUENCE</scope>
</reference>
<organism evidence="2 3">
    <name type="scientific">Tanacetum coccineum</name>
    <dbReference type="NCBI Taxonomy" id="301880"/>
    <lineage>
        <taxon>Eukaryota</taxon>
        <taxon>Viridiplantae</taxon>
        <taxon>Streptophyta</taxon>
        <taxon>Embryophyta</taxon>
        <taxon>Tracheophyta</taxon>
        <taxon>Spermatophyta</taxon>
        <taxon>Magnoliopsida</taxon>
        <taxon>eudicotyledons</taxon>
        <taxon>Gunneridae</taxon>
        <taxon>Pentapetalae</taxon>
        <taxon>asterids</taxon>
        <taxon>campanulids</taxon>
        <taxon>Asterales</taxon>
        <taxon>Asteraceae</taxon>
        <taxon>Asteroideae</taxon>
        <taxon>Anthemideae</taxon>
        <taxon>Anthemidinae</taxon>
        <taxon>Tanacetum</taxon>
    </lineage>
</organism>
<keyword evidence="3" id="KW-1185">Reference proteome</keyword>
<feature type="region of interest" description="Disordered" evidence="1">
    <location>
        <begin position="93"/>
        <end position="112"/>
    </location>
</feature>
<protein>
    <submittedName>
        <fullName evidence="2">Uncharacterized protein</fullName>
    </submittedName>
</protein>
<gene>
    <name evidence="2" type="ORF">Tco_0625139</name>
</gene>
<dbReference type="EMBL" id="BQNB010008609">
    <property type="protein sequence ID" value="GJS51777.1"/>
    <property type="molecule type" value="Genomic_DNA"/>
</dbReference>
<evidence type="ECO:0000313" key="3">
    <source>
        <dbReference type="Proteomes" id="UP001151760"/>
    </source>
</evidence>
<comment type="caution">
    <text evidence="2">The sequence shown here is derived from an EMBL/GenBank/DDBJ whole genome shotgun (WGS) entry which is preliminary data.</text>
</comment>
<evidence type="ECO:0000313" key="2">
    <source>
        <dbReference type="EMBL" id="GJS51777.1"/>
    </source>
</evidence>
<accession>A0ABQ4WG17</accession>